<feature type="compositionally biased region" description="Basic and acidic residues" evidence="1">
    <location>
        <begin position="67"/>
        <end position="93"/>
    </location>
</feature>
<feature type="region of interest" description="Disordered" evidence="1">
    <location>
        <begin position="586"/>
        <end position="608"/>
    </location>
</feature>
<dbReference type="PANTHER" id="PTHR19303">
    <property type="entry name" value="TRANSPOSON"/>
    <property type="match status" value="1"/>
</dbReference>
<name>A0A4V6T5L4_DENBC</name>
<dbReference type="PANTHER" id="PTHR19303:SF73">
    <property type="entry name" value="PROTEIN PDC2"/>
    <property type="match status" value="1"/>
</dbReference>
<evidence type="ECO:0000259" key="2">
    <source>
        <dbReference type="Pfam" id="PF03184"/>
    </source>
</evidence>
<feature type="compositionally biased region" description="Basic and acidic residues" evidence="1">
    <location>
        <begin position="486"/>
        <end position="507"/>
    </location>
</feature>
<dbReference type="InterPro" id="IPR004875">
    <property type="entry name" value="DDE_SF_endonuclease_dom"/>
</dbReference>
<evidence type="ECO:0000256" key="1">
    <source>
        <dbReference type="SAM" id="MobiDB-lite"/>
    </source>
</evidence>
<dbReference type="AlphaFoldDB" id="A0A4V6T5L4"/>
<dbReference type="Proteomes" id="UP000297245">
    <property type="component" value="Unassembled WGS sequence"/>
</dbReference>
<dbReference type="GO" id="GO:0005634">
    <property type="term" value="C:nucleus"/>
    <property type="evidence" value="ECO:0007669"/>
    <property type="project" value="TreeGrafter"/>
</dbReference>
<dbReference type="Pfam" id="PF03184">
    <property type="entry name" value="DDE_1"/>
    <property type="match status" value="1"/>
</dbReference>
<accession>A0A4V6T5L4</accession>
<feature type="compositionally biased region" description="Low complexity" evidence="1">
    <location>
        <begin position="586"/>
        <end position="606"/>
    </location>
</feature>
<gene>
    <name evidence="3" type="ORF">K435DRAFT_836515</name>
</gene>
<organism evidence="3 4">
    <name type="scientific">Dendrothele bispora (strain CBS 962.96)</name>
    <dbReference type="NCBI Taxonomy" id="1314807"/>
    <lineage>
        <taxon>Eukaryota</taxon>
        <taxon>Fungi</taxon>
        <taxon>Dikarya</taxon>
        <taxon>Basidiomycota</taxon>
        <taxon>Agaricomycotina</taxon>
        <taxon>Agaricomycetes</taxon>
        <taxon>Agaricomycetidae</taxon>
        <taxon>Agaricales</taxon>
        <taxon>Agaricales incertae sedis</taxon>
        <taxon>Dendrothele</taxon>
    </lineage>
</organism>
<evidence type="ECO:0000313" key="3">
    <source>
        <dbReference type="EMBL" id="THV02306.1"/>
    </source>
</evidence>
<dbReference type="EMBL" id="ML179078">
    <property type="protein sequence ID" value="THV02306.1"/>
    <property type="molecule type" value="Genomic_DNA"/>
</dbReference>
<sequence>MHREGLFPSWLRVNYACIIHLAGDLIMHKKLGPEAHAPTTKKIPNLHIPAERTDLVRKPRPKSGPYKKLDREARTQKKRDSKDASKTSAVKLDEKEKRQNLTLADWLGVVEYFDNHQPMTQAECVEYFAKRREGALFFNQTTLGRHLNKTGRKKDQDLLKNGTPNMLLSKRVRVVSSPEVEKALWYWCQSMEAKGEHYTGPMLLEKRCRFEDQFNVPQNSRPTTEGRIQSFKKTYKIKEYQRHGEAGSVNLEAVAAERKRIKEITMQYAKRDMFTTDETGLFGFAPPDCGLATKQMSGKKSNKFRITVLVTCNADGSEKVKCFFIGKSKQPRCFKGRSVASYGFDYANNKTAWMTSSLFERFIKLRDADYRNQGRKVLYLLDNFAGHYINYVPTNIRLEYFEPNLTSYVQPADAGIIRTTKAHYRKQFCMRALDLDEAGEVDIYNVNLLEVMTMWNTAWDSVTPETIENCWFHSGIILESKKQSEKEVASTHKGKDPSEREKGHEQDSLSNPMCCEAAWEWVMRYVHDEVGFPEFEDGLKKTLGARFSLDDWKPVYDAIFAAEKDSALAITNVQKLRATYLSQLTSKSSIPSHSSPNASSPSTMSSNKPTLAALPQLAKLEKELMDQVGELQKRRCIHNPMSLEEILNPVEEQKVGEEEFDFLGGDEDIVKRVRKDLAAPVDVEDSDDEVEREAEKEASKFTCSEVVALCNKLEEVCLGNESLDPQFALGLVQGMRKVQGVYRKKMFTSAEQIIQEKGQCNFKRPRGKHATMYRSVNVRKWVEDKKKK</sequence>
<feature type="region of interest" description="Disordered" evidence="1">
    <location>
        <begin position="486"/>
        <end position="509"/>
    </location>
</feature>
<reference evidence="3 4" key="1">
    <citation type="journal article" date="2019" name="Nat. Ecol. Evol.">
        <title>Megaphylogeny resolves global patterns of mushroom evolution.</title>
        <authorList>
            <person name="Varga T."/>
            <person name="Krizsan K."/>
            <person name="Foldi C."/>
            <person name="Dima B."/>
            <person name="Sanchez-Garcia M."/>
            <person name="Sanchez-Ramirez S."/>
            <person name="Szollosi G.J."/>
            <person name="Szarkandi J.G."/>
            <person name="Papp V."/>
            <person name="Albert L."/>
            <person name="Andreopoulos W."/>
            <person name="Angelini C."/>
            <person name="Antonin V."/>
            <person name="Barry K.W."/>
            <person name="Bougher N.L."/>
            <person name="Buchanan P."/>
            <person name="Buyck B."/>
            <person name="Bense V."/>
            <person name="Catcheside P."/>
            <person name="Chovatia M."/>
            <person name="Cooper J."/>
            <person name="Damon W."/>
            <person name="Desjardin D."/>
            <person name="Finy P."/>
            <person name="Geml J."/>
            <person name="Haridas S."/>
            <person name="Hughes K."/>
            <person name="Justo A."/>
            <person name="Karasinski D."/>
            <person name="Kautmanova I."/>
            <person name="Kiss B."/>
            <person name="Kocsube S."/>
            <person name="Kotiranta H."/>
            <person name="LaButti K.M."/>
            <person name="Lechner B.E."/>
            <person name="Liimatainen K."/>
            <person name="Lipzen A."/>
            <person name="Lukacs Z."/>
            <person name="Mihaltcheva S."/>
            <person name="Morgado L.N."/>
            <person name="Niskanen T."/>
            <person name="Noordeloos M.E."/>
            <person name="Ohm R.A."/>
            <person name="Ortiz-Santana B."/>
            <person name="Ovrebo C."/>
            <person name="Racz N."/>
            <person name="Riley R."/>
            <person name="Savchenko A."/>
            <person name="Shiryaev A."/>
            <person name="Soop K."/>
            <person name="Spirin V."/>
            <person name="Szebenyi C."/>
            <person name="Tomsovsky M."/>
            <person name="Tulloss R.E."/>
            <person name="Uehling J."/>
            <person name="Grigoriev I.V."/>
            <person name="Vagvolgyi C."/>
            <person name="Papp T."/>
            <person name="Martin F.M."/>
            <person name="Miettinen O."/>
            <person name="Hibbett D.S."/>
            <person name="Nagy L.G."/>
        </authorList>
    </citation>
    <scope>NUCLEOTIDE SEQUENCE [LARGE SCALE GENOMIC DNA]</scope>
    <source>
        <strain evidence="3 4">CBS 962.96</strain>
    </source>
</reference>
<keyword evidence="4" id="KW-1185">Reference proteome</keyword>
<dbReference type="GO" id="GO:0003677">
    <property type="term" value="F:DNA binding"/>
    <property type="evidence" value="ECO:0007669"/>
    <property type="project" value="TreeGrafter"/>
</dbReference>
<protein>
    <submittedName>
        <fullName evidence="3">DDE-domain-containing protein</fullName>
    </submittedName>
</protein>
<evidence type="ECO:0000313" key="4">
    <source>
        <dbReference type="Proteomes" id="UP000297245"/>
    </source>
</evidence>
<dbReference type="OrthoDB" id="3041592at2759"/>
<dbReference type="InterPro" id="IPR050863">
    <property type="entry name" value="CenT-Element_Derived"/>
</dbReference>
<feature type="domain" description="DDE-1" evidence="2">
    <location>
        <begin position="305"/>
        <end position="471"/>
    </location>
</feature>
<proteinExistence type="predicted"/>
<feature type="region of interest" description="Disordered" evidence="1">
    <location>
        <begin position="37"/>
        <end position="93"/>
    </location>
</feature>